<organism evidence="1">
    <name type="scientific">Caldithrix abyssi</name>
    <dbReference type="NCBI Taxonomy" id="187145"/>
    <lineage>
        <taxon>Bacteria</taxon>
        <taxon>Pseudomonadati</taxon>
        <taxon>Calditrichota</taxon>
        <taxon>Calditrichia</taxon>
        <taxon>Calditrichales</taxon>
        <taxon>Calditrichaceae</taxon>
        <taxon>Caldithrix</taxon>
    </lineage>
</organism>
<accession>A0A7V5PNW8</accession>
<evidence type="ECO:0000313" key="1">
    <source>
        <dbReference type="EMBL" id="HHJ52549.1"/>
    </source>
</evidence>
<dbReference type="EMBL" id="DROD01000349">
    <property type="protein sequence ID" value="HHJ52549.1"/>
    <property type="molecule type" value="Genomic_DNA"/>
</dbReference>
<dbReference type="Proteomes" id="UP000886124">
    <property type="component" value="Unassembled WGS sequence"/>
</dbReference>
<dbReference type="AlphaFoldDB" id="A0A7V5PNW8"/>
<protein>
    <submittedName>
        <fullName evidence="1">Uncharacterized protein</fullName>
    </submittedName>
</protein>
<reference evidence="1" key="1">
    <citation type="journal article" date="2020" name="mSystems">
        <title>Genome- and Community-Level Interaction Insights into Carbon Utilization and Element Cycling Functions of Hydrothermarchaeota in Hydrothermal Sediment.</title>
        <authorList>
            <person name="Zhou Z."/>
            <person name="Liu Y."/>
            <person name="Xu W."/>
            <person name="Pan J."/>
            <person name="Luo Z.H."/>
            <person name="Li M."/>
        </authorList>
    </citation>
    <scope>NUCLEOTIDE SEQUENCE [LARGE SCALE GENOMIC DNA]</scope>
    <source>
        <strain evidence="1">HyVt-527</strain>
    </source>
</reference>
<gene>
    <name evidence="1" type="ORF">ENJ89_05100</name>
</gene>
<sequence length="299" mass="35428">MAVRVRSTEQLEHPVWRRMKSVLKIGELQGLVFKATDEQLVRTIRHPKETIELICLEAAEYDRRSEFLLPNIFPETEWLKKIAVARFLNAPLLLLTYGKNDRFLFRLHRVTLDRSFKPAAEEIDRFADEKSFVIWWASIKRLNQTKRTVEAKPRQRRTRFDRVIEQHGFQWGGNIDGFWMANRPPYVRAIFEVRQTHRFPLDEYDPARFFSGTAKKGGDYKTWLPLVYLHRRYDLPLVLITLNSREPDLFGFAEVQAVSERELIYADQMPPGRNVTADIGLFKKWLERRVNRAKPNFLP</sequence>
<proteinExistence type="predicted"/>
<name>A0A7V5PNW8_CALAY</name>
<comment type="caution">
    <text evidence="1">The sequence shown here is derived from an EMBL/GenBank/DDBJ whole genome shotgun (WGS) entry which is preliminary data.</text>
</comment>